<proteinExistence type="predicted"/>
<protein>
    <submittedName>
        <fullName evidence="1">Uncharacterized protein</fullName>
    </submittedName>
</protein>
<dbReference type="AlphaFoldDB" id="A0A8H7EVC8"/>
<gene>
    <name evidence="1" type="ORF">Agabi119p4_11726</name>
</gene>
<organism evidence="1 2">
    <name type="scientific">Agaricus bisporus var. burnettii</name>
    <dbReference type="NCBI Taxonomy" id="192524"/>
    <lineage>
        <taxon>Eukaryota</taxon>
        <taxon>Fungi</taxon>
        <taxon>Dikarya</taxon>
        <taxon>Basidiomycota</taxon>
        <taxon>Agaricomycotina</taxon>
        <taxon>Agaricomycetes</taxon>
        <taxon>Agaricomycetidae</taxon>
        <taxon>Agaricales</taxon>
        <taxon>Agaricineae</taxon>
        <taxon>Agaricaceae</taxon>
        <taxon>Agaricus</taxon>
    </lineage>
</organism>
<evidence type="ECO:0000313" key="2">
    <source>
        <dbReference type="Proteomes" id="UP000629468"/>
    </source>
</evidence>
<name>A0A8H7EVC8_AGABI</name>
<dbReference type="EMBL" id="JABXXO010000016">
    <property type="protein sequence ID" value="KAF7760031.1"/>
    <property type="molecule type" value="Genomic_DNA"/>
</dbReference>
<evidence type="ECO:0000313" key="1">
    <source>
        <dbReference type="EMBL" id="KAF7760031.1"/>
    </source>
</evidence>
<sequence length="77" mass="8617">MPILSYLLFCSAAEINTVQLDEDTDAADTAQLDEDKGCLASNPGKRETVLFDIELKLKFFRKLCYSSFKLLLCSASF</sequence>
<reference evidence="1 2" key="1">
    <citation type="journal article" name="Sci. Rep.">
        <title>Telomere-to-telomere assembled and centromere annotated genomes of the two main subspecies of the button mushroom Agaricus bisporus reveal especially polymorphic chromosome ends.</title>
        <authorList>
            <person name="Sonnenberg A.S.M."/>
            <person name="Sedaghat-Telgerd N."/>
            <person name="Lavrijssen B."/>
            <person name="Ohm R.A."/>
            <person name="Hendrickx P.M."/>
            <person name="Scholtmeijer K."/>
            <person name="Baars J.J.P."/>
            <person name="van Peer A."/>
        </authorList>
    </citation>
    <scope>NUCLEOTIDE SEQUENCE [LARGE SCALE GENOMIC DNA]</scope>
    <source>
        <strain evidence="1 2">H119_p4</strain>
    </source>
</reference>
<dbReference type="Proteomes" id="UP000629468">
    <property type="component" value="Unassembled WGS sequence"/>
</dbReference>
<accession>A0A8H7EVC8</accession>
<comment type="caution">
    <text evidence="1">The sequence shown here is derived from an EMBL/GenBank/DDBJ whole genome shotgun (WGS) entry which is preliminary data.</text>
</comment>